<feature type="chain" id="PRO_5040457798" evidence="2">
    <location>
        <begin position="21"/>
        <end position="229"/>
    </location>
</feature>
<feature type="compositionally biased region" description="Low complexity" evidence="1">
    <location>
        <begin position="220"/>
        <end position="229"/>
    </location>
</feature>
<dbReference type="AlphaFoldDB" id="A0A9P7YKS0"/>
<sequence length="229" mass="25759">MTSMLLALITTPAILATSEAIRQGQTKERREEHRARRSNLIVSCVDDSEYSHEIDHRMVGLKNERLYIKTNPAERTLHPFCGYYLPYHPADGPEYEGLVSTITTEAPVMNWIYVDAVTHQVKYGLRTDSNPNINGPFDCTRQDRRLTLEGWEGFVAVREEGEDGVEWGLYFDRDDDGLVGKLGEGRVVLEVELCRWERRVRRGKPMGDMRGAEGEGGDGAKAAEGAASK</sequence>
<dbReference type="OrthoDB" id="3928002at2759"/>
<feature type="region of interest" description="Disordered" evidence="1">
    <location>
        <begin position="204"/>
        <end position="229"/>
    </location>
</feature>
<comment type="caution">
    <text evidence="3">The sequence shown here is derived from an EMBL/GenBank/DDBJ whole genome shotgun (WGS) entry which is preliminary data.</text>
</comment>
<evidence type="ECO:0000256" key="1">
    <source>
        <dbReference type="SAM" id="MobiDB-lite"/>
    </source>
</evidence>
<dbReference type="EMBL" id="MU251434">
    <property type="protein sequence ID" value="KAG9235345.1"/>
    <property type="molecule type" value="Genomic_DNA"/>
</dbReference>
<feature type="signal peptide" evidence="2">
    <location>
        <begin position="1"/>
        <end position="20"/>
    </location>
</feature>
<protein>
    <submittedName>
        <fullName evidence="3">Uncharacterized protein</fullName>
    </submittedName>
</protein>
<keyword evidence="4" id="KW-1185">Reference proteome</keyword>
<proteinExistence type="predicted"/>
<gene>
    <name evidence="3" type="ORF">BJ875DRAFT_272708</name>
</gene>
<evidence type="ECO:0000256" key="2">
    <source>
        <dbReference type="SAM" id="SignalP"/>
    </source>
</evidence>
<accession>A0A9P7YKS0</accession>
<dbReference type="PANTHER" id="PTHR38049">
    <property type="entry name" value="RICIN B LECTIN DOMAIN-CONTAINING PROTEIN"/>
    <property type="match status" value="1"/>
</dbReference>
<dbReference type="Proteomes" id="UP000824998">
    <property type="component" value="Unassembled WGS sequence"/>
</dbReference>
<name>A0A9P7YKS0_9HELO</name>
<evidence type="ECO:0000313" key="4">
    <source>
        <dbReference type="Proteomes" id="UP000824998"/>
    </source>
</evidence>
<reference evidence="3" key="1">
    <citation type="journal article" date="2021" name="IMA Fungus">
        <title>Genomic characterization of three marine fungi, including Emericellopsis atlantica sp. nov. with signatures of a generalist lifestyle and marine biomass degradation.</title>
        <authorList>
            <person name="Hagestad O.C."/>
            <person name="Hou L."/>
            <person name="Andersen J.H."/>
            <person name="Hansen E.H."/>
            <person name="Altermark B."/>
            <person name="Li C."/>
            <person name="Kuhnert E."/>
            <person name="Cox R.J."/>
            <person name="Crous P.W."/>
            <person name="Spatafora J.W."/>
            <person name="Lail K."/>
            <person name="Amirebrahimi M."/>
            <person name="Lipzen A."/>
            <person name="Pangilinan J."/>
            <person name="Andreopoulos W."/>
            <person name="Hayes R.D."/>
            <person name="Ng V."/>
            <person name="Grigoriev I.V."/>
            <person name="Jackson S.A."/>
            <person name="Sutton T.D.S."/>
            <person name="Dobson A.D.W."/>
            <person name="Rama T."/>
        </authorList>
    </citation>
    <scope>NUCLEOTIDE SEQUENCE</scope>
    <source>
        <strain evidence="3">TRa018bII</strain>
    </source>
</reference>
<organism evidence="3 4">
    <name type="scientific">Amylocarpus encephaloides</name>
    <dbReference type="NCBI Taxonomy" id="45428"/>
    <lineage>
        <taxon>Eukaryota</taxon>
        <taxon>Fungi</taxon>
        <taxon>Dikarya</taxon>
        <taxon>Ascomycota</taxon>
        <taxon>Pezizomycotina</taxon>
        <taxon>Leotiomycetes</taxon>
        <taxon>Helotiales</taxon>
        <taxon>Helotiales incertae sedis</taxon>
        <taxon>Amylocarpus</taxon>
    </lineage>
</organism>
<evidence type="ECO:0000313" key="3">
    <source>
        <dbReference type="EMBL" id="KAG9235345.1"/>
    </source>
</evidence>
<dbReference type="PANTHER" id="PTHR38049:SF2">
    <property type="entry name" value="RICIN B LECTIN DOMAIN-CONTAINING PROTEIN"/>
    <property type="match status" value="1"/>
</dbReference>
<keyword evidence="2" id="KW-0732">Signal</keyword>